<evidence type="ECO:0000313" key="2">
    <source>
        <dbReference type="Proteomes" id="UP000308652"/>
    </source>
</evidence>
<keyword evidence="2" id="KW-1185">Reference proteome</keyword>
<organism evidence="1 2">
    <name type="scientific">Crucibulum laeve</name>
    <dbReference type="NCBI Taxonomy" id="68775"/>
    <lineage>
        <taxon>Eukaryota</taxon>
        <taxon>Fungi</taxon>
        <taxon>Dikarya</taxon>
        <taxon>Basidiomycota</taxon>
        <taxon>Agaricomycotina</taxon>
        <taxon>Agaricomycetes</taxon>
        <taxon>Agaricomycetidae</taxon>
        <taxon>Agaricales</taxon>
        <taxon>Agaricineae</taxon>
        <taxon>Nidulariaceae</taxon>
        <taxon>Crucibulum</taxon>
    </lineage>
</organism>
<dbReference type="AlphaFoldDB" id="A0A5C3MAE6"/>
<reference evidence="1 2" key="1">
    <citation type="journal article" date="2019" name="Nat. Ecol. Evol.">
        <title>Megaphylogeny resolves global patterns of mushroom evolution.</title>
        <authorList>
            <person name="Varga T."/>
            <person name="Krizsan K."/>
            <person name="Foldi C."/>
            <person name="Dima B."/>
            <person name="Sanchez-Garcia M."/>
            <person name="Sanchez-Ramirez S."/>
            <person name="Szollosi G.J."/>
            <person name="Szarkandi J.G."/>
            <person name="Papp V."/>
            <person name="Albert L."/>
            <person name="Andreopoulos W."/>
            <person name="Angelini C."/>
            <person name="Antonin V."/>
            <person name="Barry K.W."/>
            <person name="Bougher N.L."/>
            <person name="Buchanan P."/>
            <person name="Buyck B."/>
            <person name="Bense V."/>
            <person name="Catcheside P."/>
            <person name="Chovatia M."/>
            <person name="Cooper J."/>
            <person name="Damon W."/>
            <person name="Desjardin D."/>
            <person name="Finy P."/>
            <person name="Geml J."/>
            <person name="Haridas S."/>
            <person name="Hughes K."/>
            <person name="Justo A."/>
            <person name="Karasinski D."/>
            <person name="Kautmanova I."/>
            <person name="Kiss B."/>
            <person name="Kocsube S."/>
            <person name="Kotiranta H."/>
            <person name="LaButti K.M."/>
            <person name="Lechner B.E."/>
            <person name="Liimatainen K."/>
            <person name="Lipzen A."/>
            <person name="Lukacs Z."/>
            <person name="Mihaltcheva S."/>
            <person name="Morgado L.N."/>
            <person name="Niskanen T."/>
            <person name="Noordeloos M.E."/>
            <person name="Ohm R.A."/>
            <person name="Ortiz-Santana B."/>
            <person name="Ovrebo C."/>
            <person name="Racz N."/>
            <person name="Riley R."/>
            <person name="Savchenko A."/>
            <person name="Shiryaev A."/>
            <person name="Soop K."/>
            <person name="Spirin V."/>
            <person name="Szebenyi C."/>
            <person name="Tomsovsky M."/>
            <person name="Tulloss R.E."/>
            <person name="Uehling J."/>
            <person name="Grigoriev I.V."/>
            <person name="Vagvolgyi C."/>
            <person name="Papp T."/>
            <person name="Martin F.M."/>
            <person name="Miettinen O."/>
            <person name="Hibbett D.S."/>
            <person name="Nagy L.G."/>
        </authorList>
    </citation>
    <scope>NUCLEOTIDE SEQUENCE [LARGE SCALE GENOMIC DNA]</scope>
    <source>
        <strain evidence="1 2">CBS 166.37</strain>
    </source>
</reference>
<dbReference type="EMBL" id="ML213593">
    <property type="protein sequence ID" value="TFK42272.1"/>
    <property type="molecule type" value="Genomic_DNA"/>
</dbReference>
<evidence type="ECO:0000313" key="1">
    <source>
        <dbReference type="EMBL" id="TFK42272.1"/>
    </source>
</evidence>
<gene>
    <name evidence="1" type="ORF">BDQ12DRAFT_720258</name>
</gene>
<name>A0A5C3MAE6_9AGAR</name>
<accession>A0A5C3MAE6</accession>
<proteinExistence type="predicted"/>
<dbReference type="Proteomes" id="UP000308652">
    <property type="component" value="Unassembled WGS sequence"/>
</dbReference>
<protein>
    <submittedName>
        <fullName evidence="1">Uncharacterized protein</fullName>
    </submittedName>
</protein>
<dbReference type="OrthoDB" id="4175349at2759"/>
<sequence length="127" mass="14064">MATLIRRDNFAAVELPGENYIPGSALFPGRIIAGYDSEDPAYDADSWAKHILEQCQALPECTTTSSYSALNSGSIRGRSWFGYVFQGRPAHADDFEQAPSSYNVQDARAFTLSGRIIAQHRFLEVDE</sequence>